<dbReference type="EMBL" id="VSSQ01047944">
    <property type="protein sequence ID" value="MPN01974.1"/>
    <property type="molecule type" value="Genomic_DNA"/>
</dbReference>
<evidence type="ECO:0000256" key="1">
    <source>
        <dbReference type="ARBA" id="ARBA00005854"/>
    </source>
</evidence>
<comment type="caution">
    <text evidence="6">The sequence shown here is derived from an EMBL/GenBank/DDBJ whole genome shotgun (WGS) entry which is preliminary data.</text>
</comment>
<evidence type="ECO:0000259" key="5">
    <source>
        <dbReference type="PROSITE" id="PS51671"/>
    </source>
</evidence>
<proteinExistence type="inferred from homology"/>
<accession>A0A645EMU1</accession>
<dbReference type="Gene3D" id="3.40.50.720">
    <property type="entry name" value="NAD(P)-binding Rossmann-like Domain"/>
    <property type="match status" value="2"/>
</dbReference>
<dbReference type="PROSITE" id="PS51671">
    <property type="entry name" value="ACT"/>
    <property type="match status" value="1"/>
</dbReference>
<dbReference type="InterPro" id="IPR045865">
    <property type="entry name" value="ACT-like_dom_sf"/>
</dbReference>
<dbReference type="PANTHER" id="PTHR42789:SF1">
    <property type="entry name" value="D-ISOMER SPECIFIC 2-HYDROXYACID DEHYDROGENASE FAMILY PROTEIN (AFU_ORTHOLOGUE AFUA_6G10090)"/>
    <property type="match status" value="1"/>
</dbReference>
<comment type="similarity">
    <text evidence="1">Belongs to the D-isomer specific 2-hydroxyacid dehydrogenase family.</text>
</comment>
<dbReference type="SUPFAM" id="SSF51735">
    <property type="entry name" value="NAD(P)-binding Rossmann-fold domains"/>
    <property type="match status" value="1"/>
</dbReference>
<feature type="domain" description="ACT" evidence="5">
    <location>
        <begin position="124"/>
        <end position="194"/>
    </location>
</feature>
<dbReference type="InterPro" id="IPR050857">
    <property type="entry name" value="D-2-hydroxyacid_DH"/>
</dbReference>
<dbReference type="InterPro" id="IPR036291">
    <property type="entry name" value="NAD(P)-bd_dom_sf"/>
</dbReference>
<organism evidence="6">
    <name type="scientific">bioreactor metagenome</name>
    <dbReference type="NCBI Taxonomy" id="1076179"/>
    <lineage>
        <taxon>unclassified sequences</taxon>
        <taxon>metagenomes</taxon>
        <taxon>ecological metagenomes</taxon>
    </lineage>
</organism>
<dbReference type="PANTHER" id="PTHR42789">
    <property type="entry name" value="D-ISOMER SPECIFIC 2-HYDROXYACID DEHYDROGENASE FAMILY PROTEIN (AFU_ORTHOLOGUE AFUA_6G10090)"/>
    <property type="match status" value="1"/>
</dbReference>
<dbReference type="EC" id="1.1.1.95" evidence="6"/>
<dbReference type="Gene3D" id="3.30.70.260">
    <property type="match status" value="1"/>
</dbReference>
<dbReference type="InterPro" id="IPR002912">
    <property type="entry name" value="ACT_dom"/>
</dbReference>
<protein>
    <submittedName>
        <fullName evidence="6">D-3-phosphoglycerate dehydrogenase</fullName>
        <ecNumber evidence="6">1.1.1.95</ecNumber>
    </submittedName>
</protein>
<evidence type="ECO:0000313" key="6">
    <source>
        <dbReference type="EMBL" id="MPN01974.1"/>
    </source>
</evidence>
<name>A0A645EMU1_9ZZZZ</name>
<evidence type="ECO:0000256" key="2">
    <source>
        <dbReference type="ARBA" id="ARBA00023002"/>
    </source>
</evidence>
<sequence length="194" mass="20791">MLTVHVPLIEATQGLVNAERLALMKQRALVLNFSRAGIVDSPAMVAALESGSIRGYVCDFPSAELLNRPKVVALPHLGASTVEAEENSAAMAVNELRDFLENGNISNSVNFPDAVLAREPDTTRIVVANVNVPNMVAEISALIGDAGINITNLLNKSRGELAWTMIDVRGPVTDALRSSIEQIEGVLRVRVIEP</sequence>
<keyword evidence="2 6" id="KW-0560">Oxidoreductase</keyword>
<dbReference type="GO" id="GO:0051287">
    <property type="term" value="F:NAD binding"/>
    <property type="evidence" value="ECO:0007669"/>
    <property type="project" value="InterPro"/>
</dbReference>
<dbReference type="InterPro" id="IPR006140">
    <property type="entry name" value="D-isomer_DH_NAD-bd"/>
</dbReference>
<reference evidence="6" key="1">
    <citation type="submission" date="2019-08" db="EMBL/GenBank/DDBJ databases">
        <authorList>
            <person name="Kucharzyk K."/>
            <person name="Murdoch R.W."/>
            <person name="Higgins S."/>
            <person name="Loffler F."/>
        </authorList>
    </citation>
    <scope>NUCLEOTIDE SEQUENCE</scope>
</reference>
<gene>
    <name evidence="6" type="primary">serA_24</name>
    <name evidence="6" type="ORF">SDC9_149187</name>
</gene>
<evidence type="ECO:0000256" key="3">
    <source>
        <dbReference type="ARBA" id="ARBA00023027"/>
    </source>
</evidence>
<evidence type="ECO:0000256" key="4">
    <source>
        <dbReference type="ARBA" id="ARBA00029440"/>
    </source>
</evidence>
<comment type="pathway">
    <text evidence="4">Amino-acid biosynthesis.</text>
</comment>
<dbReference type="GO" id="GO:0004617">
    <property type="term" value="F:phosphoglycerate dehydrogenase activity"/>
    <property type="evidence" value="ECO:0007669"/>
    <property type="project" value="UniProtKB-EC"/>
</dbReference>
<dbReference type="SUPFAM" id="SSF55021">
    <property type="entry name" value="ACT-like"/>
    <property type="match status" value="1"/>
</dbReference>
<keyword evidence="3" id="KW-0520">NAD</keyword>
<dbReference type="AlphaFoldDB" id="A0A645EMU1"/>
<dbReference type="Pfam" id="PF02826">
    <property type="entry name" value="2-Hacid_dh_C"/>
    <property type="match status" value="1"/>
</dbReference>